<feature type="compositionally biased region" description="Polar residues" evidence="9">
    <location>
        <begin position="245"/>
        <end position="254"/>
    </location>
</feature>
<feature type="region of interest" description="Disordered" evidence="9">
    <location>
        <begin position="40"/>
        <end position="73"/>
    </location>
</feature>
<keyword evidence="6 8" id="KW-0906">Nuclear pore complex</keyword>
<keyword evidence="2 8" id="KW-0813">Transport</keyword>
<dbReference type="Gene3D" id="3.30.70.330">
    <property type="match status" value="1"/>
</dbReference>
<evidence type="ECO:0000256" key="8">
    <source>
        <dbReference type="PROSITE-ProRule" id="PRU00804"/>
    </source>
</evidence>
<dbReference type="Pfam" id="PF05172">
    <property type="entry name" value="RRM_Nup35"/>
    <property type="match status" value="1"/>
</dbReference>
<dbReference type="GO" id="GO:0006999">
    <property type="term" value="P:nuclear pore organization"/>
    <property type="evidence" value="ECO:0007669"/>
    <property type="project" value="TreeGrafter"/>
</dbReference>
<sequence>MSSFQRDSNGYSKNMFGGVYEKNFDILKVTDTPTNTKFAHLKHLNTNSPDRRSSHDENSPRRTPVQKHADLFQPSNEPLTVAAINQRFHSLETQQFSQVPSSPSLNKTSLNFLGGSASDLNKQQNQQFRSTSEQPSWFNNPKKRAVPFQVIKRDLDYEEADPDSSFLLNNKARSSTGLSSSASKSTSTKTSFNMVSFGTRKSSAQDANSHITSLQDELPPLRTLNDLMDEDNSELDSHTGFHRPISSTSTVTIGSLSSTNNSSFSKPGSAGSIHSSRFSLQPPRHSQHDSEFQKQQHFSSSPDNSKYTQLPTSNNESSILVFGYPESIANQVIRHFAKFGNILEDFEAIRSDTLFFQRPQDSKKIQRSYPIYTGNGWVRLTYDNKASSVRAVEENGETFHGCLIGCVRYSKQNMDRIMKGDLDLTHFKADDDAQGNDEYLDFVNRFKNNKIVLKHDDKIFVTPNKNGDKELSKKYLEMKAQMTWLDYVNNLLFGWDDL</sequence>
<evidence type="ECO:0000256" key="4">
    <source>
        <dbReference type="ARBA" id="ARBA00022927"/>
    </source>
</evidence>
<dbReference type="InterPro" id="IPR007846">
    <property type="entry name" value="RRM_NUP35_dom"/>
</dbReference>
<evidence type="ECO:0000313" key="12">
    <source>
        <dbReference type="Proteomes" id="UP000774326"/>
    </source>
</evidence>
<keyword evidence="7 8" id="KW-0539">Nucleus</keyword>
<dbReference type="GO" id="GO:0005543">
    <property type="term" value="F:phospholipid binding"/>
    <property type="evidence" value="ECO:0007669"/>
    <property type="project" value="TreeGrafter"/>
</dbReference>
<evidence type="ECO:0000259" key="10">
    <source>
        <dbReference type="PROSITE" id="PS51472"/>
    </source>
</evidence>
<dbReference type="OrthoDB" id="1733656at2759"/>
<feature type="compositionally biased region" description="Polar residues" evidence="9">
    <location>
        <begin position="95"/>
        <end position="111"/>
    </location>
</feature>
<gene>
    <name evidence="11" type="ORF">WICPIJ_010028</name>
</gene>
<keyword evidence="5" id="KW-0811">Translocation</keyword>
<comment type="caution">
    <text evidence="11">The sequence shown here is derived from an EMBL/GenBank/DDBJ whole genome shotgun (WGS) entry which is preliminary data.</text>
</comment>
<evidence type="ECO:0000256" key="9">
    <source>
        <dbReference type="SAM" id="MobiDB-lite"/>
    </source>
</evidence>
<feature type="compositionally biased region" description="Low complexity" evidence="9">
    <location>
        <begin position="255"/>
        <end position="269"/>
    </location>
</feature>
<feature type="compositionally biased region" description="Basic and acidic residues" evidence="9">
    <location>
        <begin position="49"/>
        <end position="60"/>
    </location>
</feature>
<dbReference type="GO" id="GO:0017056">
    <property type="term" value="F:structural constituent of nuclear pore"/>
    <property type="evidence" value="ECO:0007669"/>
    <property type="project" value="TreeGrafter"/>
</dbReference>
<dbReference type="GO" id="GO:0003676">
    <property type="term" value="F:nucleic acid binding"/>
    <property type="evidence" value="ECO:0007669"/>
    <property type="project" value="InterPro"/>
</dbReference>
<dbReference type="PANTHER" id="PTHR21527">
    <property type="entry name" value="NUCLEOPORIN NUP35"/>
    <property type="match status" value="1"/>
</dbReference>
<dbReference type="EMBL" id="JAEUBG010005785">
    <property type="protein sequence ID" value="KAH3672658.1"/>
    <property type="molecule type" value="Genomic_DNA"/>
</dbReference>
<evidence type="ECO:0000256" key="5">
    <source>
        <dbReference type="ARBA" id="ARBA00023010"/>
    </source>
</evidence>
<feature type="compositionally biased region" description="Polar residues" evidence="9">
    <location>
        <begin position="295"/>
        <end position="312"/>
    </location>
</feature>
<evidence type="ECO:0000256" key="2">
    <source>
        <dbReference type="ARBA" id="ARBA00022448"/>
    </source>
</evidence>
<evidence type="ECO:0000256" key="6">
    <source>
        <dbReference type="ARBA" id="ARBA00023132"/>
    </source>
</evidence>
<dbReference type="InterPro" id="IPR035979">
    <property type="entry name" value="RBD_domain_sf"/>
</dbReference>
<organism evidence="11 12">
    <name type="scientific">Wickerhamomyces pijperi</name>
    <name type="common">Yeast</name>
    <name type="synonym">Pichia pijperi</name>
    <dbReference type="NCBI Taxonomy" id="599730"/>
    <lineage>
        <taxon>Eukaryota</taxon>
        <taxon>Fungi</taxon>
        <taxon>Dikarya</taxon>
        <taxon>Ascomycota</taxon>
        <taxon>Saccharomycotina</taxon>
        <taxon>Saccharomycetes</taxon>
        <taxon>Phaffomycetales</taxon>
        <taxon>Wickerhamomycetaceae</taxon>
        <taxon>Wickerhamomyces</taxon>
    </lineage>
</organism>
<evidence type="ECO:0000256" key="1">
    <source>
        <dbReference type="ARBA" id="ARBA00004567"/>
    </source>
</evidence>
<dbReference type="CDD" id="cd12721">
    <property type="entry name" value="RRM_Nup53p_fungi"/>
    <property type="match status" value="1"/>
</dbReference>
<protein>
    <recommendedName>
        <fullName evidence="10">RRM Nup35-type domain-containing protein</fullName>
    </recommendedName>
</protein>
<proteinExistence type="predicted"/>
<dbReference type="InterPro" id="IPR012677">
    <property type="entry name" value="Nucleotide-bd_a/b_plait_sf"/>
</dbReference>
<dbReference type="SUPFAM" id="SSF54928">
    <property type="entry name" value="RNA-binding domain, RBD"/>
    <property type="match status" value="1"/>
</dbReference>
<feature type="compositionally biased region" description="Low complexity" evidence="9">
    <location>
        <begin position="174"/>
        <end position="190"/>
    </location>
</feature>
<dbReference type="GO" id="GO:0044615">
    <property type="term" value="C:nuclear pore nuclear basket"/>
    <property type="evidence" value="ECO:0007669"/>
    <property type="project" value="TreeGrafter"/>
</dbReference>
<keyword evidence="3 8" id="KW-0509">mRNA transport</keyword>
<reference evidence="11" key="2">
    <citation type="submission" date="2021-01" db="EMBL/GenBank/DDBJ databases">
        <authorList>
            <person name="Schikora-Tamarit M.A."/>
        </authorList>
    </citation>
    <scope>NUCLEOTIDE SEQUENCE</scope>
    <source>
        <strain evidence="11">CBS2887</strain>
    </source>
</reference>
<dbReference type="GO" id="GO:0006607">
    <property type="term" value="P:NLS-bearing protein import into nucleus"/>
    <property type="evidence" value="ECO:0007669"/>
    <property type="project" value="TreeGrafter"/>
</dbReference>
<dbReference type="PANTHER" id="PTHR21527:SF6">
    <property type="entry name" value="NUCLEOPORIN NUP35"/>
    <property type="match status" value="1"/>
</dbReference>
<reference evidence="11" key="1">
    <citation type="journal article" date="2021" name="Open Biol.">
        <title>Shared evolutionary footprints suggest mitochondrial oxidative damage underlies multiple complex I losses in fungi.</title>
        <authorList>
            <person name="Schikora-Tamarit M.A."/>
            <person name="Marcet-Houben M."/>
            <person name="Nosek J."/>
            <person name="Gabaldon T."/>
        </authorList>
    </citation>
    <scope>NUCLEOTIDE SEQUENCE</scope>
    <source>
        <strain evidence="11">CBS2887</strain>
    </source>
</reference>
<evidence type="ECO:0000256" key="3">
    <source>
        <dbReference type="ARBA" id="ARBA00022816"/>
    </source>
</evidence>
<comment type="subcellular location">
    <subcellularLocation>
        <location evidence="1">Nucleus</location>
        <location evidence="1">Nuclear pore complex</location>
    </subcellularLocation>
</comment>
<dbReference type="GO" id="GO:0044613">
    <property type="term" value="C:nuclear pore central transport channel"/>
    <property type="evidence" value="ECO:0007669"/>
    <property type="project" value="TreeGrafter"/>
</dbReference>
<name>A0A9P8PHY6_WICPI</name>
<dbReference type="Proteomes" id="UP000774326">
    <property type="component" value="Unassembled WGS sequence"/>
</dbReference>
<evidence type="ECO:0000313" key="11">
    <source>
        <dbReference type="EMBL" id="KAH3672658.1"/>
    </source>
</evidence>
<feature type="compositionally biased region" description="Polar residues" evidence="9">
    <location>
        <begin position="118"/>
        <end position="139"/>
    </location>
</feature>
<dbReference type="PROSITE" id="PS51472">
    <property type="entry name" value="RRM_NUP35"/>
    <property type="match status" value="1"/>
</dbReference>
<feature type="region of interest" description="Disordered" evidence="9">
    <location>
        <begin position="231"/>
        <end position="312"/>
    </location>
</feature>
<dbReference type="GO" id="GO:0051028">
    <property type="term" value="P:mRNA transport"/>
    <property type="evidence" value="ECO:0007669"/>
    <property type="project" value="UniProtKB-UniRule"/>
</dbReference>
<accession>A0A9P8PHY6</accession>
<keyword evidence="4" id="KW-0653">Protein transport</keyword>
<dbReference type="AlphaFoldDB" id="A0A9P8PHY6"/>
<keyword evidence="12" id="KW-1185">Reference proteome</keyword>
<feature type="region of interest" description="Disordered" evidence="9">
    <location>
        <begin position="95"/>
        <end position="141"/>
    </location>
</feature>
<feature type="domain" description="RRM Nup35-type" evidence="10">
    <location>
        <begin position="313"/>
        <end position="416"/>
    </location>
</feature>
<feature type="region of interest" description="Disordered" evidence="9">
    <location>
        <begin position="167"/>
        <end position="190"/>
    </location>
</feature>
<evidence type="ECO:0000256" key="7">
    <source>
        <dbReference type="ARBA" id="ARBA00023242"/>
    </source>
</evidence>